<evidence type="ECO:0000313" key="7">
    <source>
        <dbReference type="Proteomes" id="UP000542674"/>
    </source>
</evidence>
<evidence type="ECO:0000259" key="4">
    <source>
        <dbReference type="Pfam" id="PF22737"/>
    </source>
</evidence>
<gene>
    <name evidence="6" type="ORF">F4559_002875</name>
</gene>
<name>A0A7W7T3C8_9PSEU</name>
<dbReference type="InterPro" id="IPR019775">
    <property type="entry name" value="WD40_repeat_CS"/>
</dbReference>
<evidence type="ECO:0000259" key="5">
    <source>
        <dbReference type="Pfam" id="PF23342"/>
    </source>
</evidence>
<keyword evidence="2" id="KW-0677">Repeat</keyword>
<dbReference type="SUPFAM" id="SSF141571">
    <property type="entry name" value="Pentapeptide repeat-like"/>
    <property type="match status" value="1"/>
</dbReference>
<dbReference type="PROSITE" id="PS50294">
    <property type="entry name" value="WD_REPEATS_REGION"/>
    <property type="match status" value="14"/>
</dbReference>
<dbReference type="InterPro" id="IPR020472">
    <property type="entry name" value="WD40_PAC1"/>
</dbReference>
<reference evidence="6 7" key="1">
    <citation type="submission" date="2020-08" db="EMBL/GenBank/DDBJ databases">
        <title>Sequencing the genomes of 1000 actinobacteria strains.</title>
        <authorList>
            <person name="Klenk H.-P."/>
        </authorList>
    </citation>
    <scope>NUCLEOTIDE SEQUENCE [LARGE SCALE GENOMIC DNA]</scope>
    <source>
        <strain evidence="6 7">DSM 45084</strain>
    </source>
</reference>
<feature type="repeat" description="WD" evidence="3">
    <location>
        <begin position="1362"/>
        <end position="1403"/>
    </location>
</feature>
<feature type="repeat" description="WD" evidence="3">
    <location>
        <begin position="1446"/>
        <end position="1479"/>
    </location>
</feature>
<dbReference type="PANTHER" id="PTHR22847:SF637">
    <property type="entry name" value="WD REPEAT DOMAIN 5B"/>
    <property type="match status" value="1"/>
</dbReference>
<dbReference type="InterPro" id="IPR055440">
    <property type="entry name" value="Beta-prop_WDR90_4th"/>
</dbReference>
<feature type="domain" description="NACHT N-terminal Helical" evidence="4">
    <location>
        <begin position="8"/>
        <end position="118"/>
    </location>
</feature>
<evidence type="ECO:0000256" key="2">
    <source>
        <dbReference type="ARBA" id="ARBA00022737"/>
    </source>
</evidence>
<feature type="repeat" description="WD" evidence="3">
    <location>
        <begin position="1194"/>
        <end position="1235"/>
    </location>
</feature>
<feature type="repeat" description="WD" evidence="3">
    <location>
        <begin position="1110"/>
        <end position="1151"/>
    </location>
</feature>
<feature type="repeat" description="WD" evidence="3">
    <location>
        <begin position="900"/>
        <end position="941"/>
    </location>
</feature>
<feature type="repeat" description="WD" evidence="3">
    <location>
        <begin position="1068"/>
        <end position="1109"/>
    </location>
</feature>
<feature type="repeat" description="WD" evidence="3">
    <location>
        <begin position="1026"/>
        <end position="1067"/>
    </location>
</feature>
<feature type="domain" description="WDR90 4th beta-propeller" evidence="5">
    <location>
        <begin position="1201"/>
        <end position="1325"/>
    </location>
</feature>
<feature type="repeat" description="WD" evidence="3">
    <location>
        <begin position="1278"/>
        <end position="1319"/>
    </location>
</feature>
<dbReference type="RefSeq" id="WP_184669090.1">
    <property type="nucleotide sequence ID" value="NZ_JACHJS010000001.1"/>
</dbReference>
<dbReference type="InterPro" id="IPR054737">
    <property type="entry name" value="NNH6"/>
</dbReference>
<dbReference type="InterPro" id="IPR015943">
    <property type="entry name" value="WD40/YVTN_repeat-like_dom_sf"/>
</dbReference>
<feature type="repeat" description="WD" evidence="3">
    <location>
        <begin position="942"/>
        <end position="983"/>
    </location>
</feature>
<dbReference type="PROSITE" id="PS50082">
    <property type="entry name" value="WD_REPEATS_2"/>
    <property type="match status" value="14"/>
</dbReference>
<evidence type="ECO:0000256" key="3">
    <source>
        <dbReference type="PROSITE-ProRule" id="PRU00221"/>
    </source>
</evidence>
<keyword evidence="7" id="KW-1185">Reference proteome</keyword>
<dbReference type="Gene3D" id="2.130.10.10">
    <property type="entry name" value="YVTN repeat-like/Quinoprotein amine dehydrogenase"/>
    <property type="match status" value="7"/>
</dbReference>
<dbReference type="PROSITE" id="PS00678">
    <property type="entry name" value="WD_REPEATS_1"/>
    <property type="match status" value="14"/>
</dbReference>
<feature type="repeat" description="WD" evidence="3">
    <location>
        <begin position="1320"/>
        <end position="1361"/>
    </location>
</feature>
<dbReference type="Pfam" id="PF22737">
    <property type="entry name" value="NNH6"/>
    <property type="match status" value="1"/>
</dbReference>
<feature type="repeat" description="WD" evidence="3">
    <location>
        <begin position="1404"/>
        <end position="1445"/>
    </location>
</feature>
<feature type="repeat" description="WD" evidence="3">
    <location>
        <begin position="1236"/>
        <end position="1277"/>
    </location>
</feature>
<comment type="caution">
    <text evidence="6">The sequence shown here is derived from an EMBL/GenBank/DDBJ whole genome shotgun (WGS) entry which is preliminary data.</text>
</comment>
<dbReference type="InterPro" id="IPR001646">
    <property type="entry name" value="5peptide_repeat"/>
</dbReference>
<feature type="domain" description="WDR90 4th beta-propeller" evidence="5">
    <location>
        <begin position="1329"/>
        <end position="1451"/>
    </location>
</feature>
<dbReference type="InterPro" id="IPR001680">
    <property type="entry name" value="WD40_rpt"/>
</dbReference>
<dbReference type="Pfam" id="PF00400">
    <property type="entry name" value="WD40"/>
    <property type="match status" value="3"/>
</dbReference>
<dbReference type="SUPFAM" id="SSF50978">
    <property type="entry name" value="WD40 repeat-like"/>
    <property type="match status" value="3"/>
</dbReference>
<dbReference type="Gene3D" id="2.160.20.80">
    <property type="entry name" value="E3 ubiquitin-protein ligase SopA"/>
    <property type="match status" value="1"/>
</dbReference>
<dbReference type="CDD" id="cd00200">
    <property type="entry name" value="WD40"/>
    <property type="match status" value="3"/>
</dbReference>
<evidence type="ECO:0000256" key="1">
    <source>
        <dbReference type="ARBA" id="ARBA00022574"/>
    </source>
</evidence>
<dbReference type="SMART" id="SM00320">
    <property type="entry name" value="WD40"/>
    <property type="match status" value="14"/>
</dbReference>
<dbReference type="Pfam" id="PF23342">
    <property type="entry name" value="WDR90_beta-prop_4th"/>
    <property type="match status" value="3"/>
</dbReference>
<feature type="domain" description="WDR90 4th beta-propeller" evidence="5">
    <location>
        <begin position="909"/>
        <end position="1031"/>
    </location>
</feature>
<feature type="repeat" description="WD" evidence="3">
    <location>
        <begin position="984"/>
        <end position="1025"/>
    </location>
</feature>
<organism evidence="6 7">
    <name type="scientific">Saccharothrix violaceirubra</name>
    <dbReference type="NCBI Taxonomy" id="413306"/>
    <lineage>
        <taxon>Bacteria</taxon>
        <taxon>Bacillati</taxon>
        <taxon>Actinomycetota</taxon>
        <taxon>Actinomycetes</taxon>
        <taxon>Pseudonocardiales</taxon>
        <taxon>Pseudonocardiaceae</taxon>
        <taxon>Saccharothrix</taxon>
    </lineage>
</organism>
<sequence length="1547" mass="166877">MDLRRIPPGAARARLDRMQMGDADRAAVETLLGVLGDDHETPVERALEALFGERTPGAATKALERLVKVVNAVAEAEEVDLTLEVRGGRKLGARGRTVGFSAHHLEPARDPLRERGAVGDALILDRHATVLGPRRIVLCHAPDDADPASRLWDRLIEAVGAEGPRLSWWRADRDVVAGDEPESRLRQALSKGELAVVALSNSWRAAPGLDAIVRDHRRTAGLHVVPVALRPERARTGLPEDDPVTFYCPEGRTFMDLRGPAAVDRWVNGLAAQIERLLARPEGRASESVPHPLPEIVLADRRALRDDKDDRYYKLFSQLGNMDPDVRSVSADGRPVDDVVAFLTRWAHEPDSAPLAALLGEYGTGKTITCQELTERLREDPTGPETLYFDLRRLGGLDHGVPALADILTACIKGGWVPGDLPLPTGEQIIARAARTPTLFVVDGLDEVLVRLDTAQGVAFTHELLKLRPIRTRDGVRAPFAGAHTKVLISCRTHYFRSLREQSRHFLEHDRDLATAEDYHAVMLLPLADDQIRDYLAKTLPDRDAAAVMDMLRAVHDLSDLATRPYTLTKVAAQVPFIEQRLAHGRPVHAATIYRQVLRDWLARDRGKHRLRPDHKLTLMARLAAWAWKRGDRRLDAAELDDWLDEQLAEDPVLRRRYRTWSRDQLEEDLRTATFVTRGDHHGPDRPDFRFAHSSIHEYFLAQYLCDALREDRREDWCLPVPSAETLDFLGQLILDDDEPDALLTRLGRWRAPYVAEASELWLRYLLHAREHGLPHPLPAASDLSGAALRGWHFTGTEGDPLAFTGATLTGADLRDTRWDHVNLTGAILDRARLERAVLHDVTLTRASVRGADLSGAFLRRCRLDDTDLADAHTHRLRHHDCGTALPEPATPHHTRLHPLTGHGGLVWGVAFGPDGSRVASAGGDGSVRVWDVVTGECVVTLSGHGDWVRGVAFGPDGSRVVSGGDDGSVRVWDVVTGECVVTLSGHRGSVRGVAFGPDGSRVVSGGDDGSVRVWDVVTGECVVTLSGHRGLVWGVAFGPDGSRVASASHDGSVRVWDVVTGECVVTLSGHRGLVWGVAFGPDGSRVVSGGDDGSVRVWDVVTGECVVTLSGHGGSVWGVAFGPDGSRVASASHDGSVRVWDVVTGECVVTLSGHGDWVRGVAFGPDGSRVMSGGDDGSVRVWDVVTGECVVTLSGHQGLVRGVAFGPDGSRVASASHDGSVRVWDVVTGECVVTLSGHRGSVRGVAFGPDGSRVVSGGDDGSVRVWDVVTGECVVTLSGHRGLVWGVAFGPDGSRVASASHDGSVRVWDVVTGECVVTLSGHRGLVWGVAFGPDGSRVASASHDGSVRVWDVVTGECVVTLSGHGGSVWGVAFGPDGSRVMSGGDDGSVRVWDVVTGECVVTLSGHRGSVRGVAFGPDGSRVMSGGDDGSVRVWDVVTGECVVTLSGHQGLVWGVAFGPDGSRVASASHDGSVRVWDVVVGDPVWLATQFSDGSTASWSPTEDRLLDTTEGAWRYLRAACYDDHNRLLGLQPHELYYAQPNPNARP</sequence>
<accession>A0A7W7T3C8</accession>
<evidence type="ECO:0000313" key="6">
    <source>
        <dbReference type="EMBL" id="MBB4965516.1"/>
    </source>
</evidence>
<dbReference type="Proteomes" id="UP000542674">
    <property type="component" value="Unassembled WGS sequence"/>
</dbReference>
<dbReference type="EMBL" id="JACHJS010000001">
    <property type="protein sequence ID" value="MBB4965516.1"/>
    <property type="molecule type" value="Genomic_DNA"/>
</dbReference>
<proteinExistence type="predicted"/>
<dbReference type="InterPro" id="IPR036322">
    <property type="entry name" value="WD40_repeat_dom_sf"/>
</dbReference>
<dbReference type="PANTHER" id="PTHR22847">
    <property type="entry name" value="WD40 REPEAT PROTEIN"/>
    <property type="match status" value="1"/>
</dbReference>
<dbReference type="PRINTS" id="PR00320">
    <property type="entry name" value="GPROTEINBRPT"/>
</dbReference>
<dbReference type="Pfam" id="PF00805">
    <property type="entry name" value="Pentapeptide"/>
    <property type="match status" value="2"/>
</dbReference>
<protein>
    <submittedName>
        <fullName evidence="6">WD40 repeat protein</fullName>
    </submittedName>
</protein>
<keyword evidence="1 3" id="KW-0853">WD repeat</keyword>
<feature type="repeat" description="WD" evidence="3">
    <location>
        <begin position="1152"/>
        <end position="1193"/>
    </location>
</feature>